<accession>A0A4V3DPS3</accession>
<proteinExistence type="predicted"/>
<name>A0A4V3DPS3_9GAMM</name>
<dbReference type="EMBL" id="SNZJ01000009">
    <property type="protein sequence ID" value="TDR53366.1"/>
    <property type="molecule type" value="Genomic_DNA"/>
</dbReference>
<organism evidence="2 3">
    <name type="scientific">Halomonas ventosae</name>
    <dbReference type="NCBI Taxonomy" id="229007"/>
    <lineage>
        <taxon>Bacteria</taxon>
        <taxon>Pseudomonadati</taxon>
        <taxon>Pseudomonadota</taxon>
        <taxon>Gammaproteobacteria</taxon>
        <taxon>Oceanospirillales</taxon>
        <taxon>Halomonadaceae</taxon>
        <taxon>Halomonas</taxon>
    </lineage>
</organism>
<dbReference type="OrthoDB" id="5523420at2"/>
<evidence type="ECO:0000313" key="2">
    <source>
        <dbReference type="EMBL" id="TDR53366.1"/>
    </source>
</evidence>
<sequence length="147" mass="17179">MTIFEALREDHDIQRELLENLLQTSGDSQERDQLYRQLRAELQYHAAAEERALYVPMMAIDLTQEKARHSVAEHHEIDEQLETLDATDYTSPGWLTQARKLSELVIHHLDEEEHEVFQLAGRGLAEHQKSELAESYRQEMARQRQGS</sequence>
<dbReference type="AlphaFoldDB" id="A0A4V3DPS3"/>
<evidence type="ECO:0000259" key="1">
    <source>
        <dbReference type="Pfam" id="PF01814"/>
    </source>
</evidence>
<dbReference type="Gene3D" id="1.20.120.520">
    <property type="entry name" value="nmb1532 protein domain like"/>
    <property type="match status" value="1"/>
</dbReference>
<dbReference type="InterPro" id="IPR012312">
    <property type="entry name" value="Hemerythrin-like"/>
</dbReference>
<dbReference type="RefSeq" id="WP_133636069.1">
    <property type="nucleotide sequence ID" value="NZ_SNZJ01000009.1"/>
</dbReference>
<dbReference type="Proteomes" id="UP000295212">
    <property type="component" value="Unassembled WGS sequence"/>
</dbReference>
<feature type="domain" description="Hemerythrin-like" evidence="1">
    <location>
        <begin position="2"/>
        <end position="120"/>
    </location>
</feature>
<reference evidence="2 3" key="1">
    <citation type="submission" date="2019-03" db="EMBL/GenBank/DDBJ databases">
        <title>Genomic Encyclopedia of Type Strains, Phase III (KMG-III): the genomes of soil and plant-associated and newly described type strains.</title>
        <authorList>
            <person name="Whitman W."/>
        </authorList>
    </citation>
    <scope>NUCLEOTIDE SEQUENCE [LARGE SCALE GENOMIC DNA]</scope>
    <source>
        <strain evidence="2 3">CECT 5797</strain>
    </source>
</reference>
<gene>
    <name evidence="2" type="ORF">DFP85_10990</name>
</gene>
<dbReference type="Pfam" id="PF01814">
    <property type="entry name" value="Hemerythrin"/>
    <property type="match status" value="1"/>
</dbReference>
<comment type="caution">
    <text evidence="2">The sequence shown here is derived from an EMBL/GenBank/DDBJ whole genome shotgun (WGS) entry which is preliminary data.</text>
</comment>
<evidence type="ECO:0000313" key="3">
    <source>
        <dbReference type="Proteomes" id="UP000295212"/>
    </source>
</evidence>
<dbReference type="PANTHER" id="PTHR35585:SF1">
    <property type="entry name" value="HHE DOMAIN PROTEIN (AFU_ORTHOLOGUE AFUA_4G00730)"/>
    <property type="match status" value="1"/>
</dbReference>
<dbReference type="PANTHER" id="PTHR35585">
    <property type="entry name" value="HHE DOMAIN PROTEIN (AFU_ORTHOLOGUE AFUA_4G00730)"/>
    <property type="match status" value="1"/>
</dbReference>
<protein>
    <submittedName>
        <fullName evidence="2">Hemerythrin HHE cation binding domain-containing protein</fullName>
    </submittedName>
</protein>